<accession>A0ABY3PKD1</accession>
<gene>
    <name evidence="1" type="ORF">ISF26_20055</name>
</gene>
<dbReference type="RefSeq" id="WP_230841090.1">
    <property type="nucleotide sequence ID" value="NZ_CP063845.1"/>
</dbReference>
<proteinExistence type="predicted"/>
<dbReference type="EMBL" id="CP063845">
    <property type="protein sequence ID" value="UFP94032.1"/>
    <property type="molecule type" value="Genomic_DNA"/>
</dbReference>
<name>A0ABY3PKD1_9CYAN</name>
<evidence type="ECO:0000313" key="2">
    <source>
        <dbReference type="Proteomes" id="UP001054846"/>
    </source>
</evidence>
<dbReference type="Proteomes" id="UP001054846">
    <property type="component" value="Chromosome"/>
</dbReference>
<organism evidence="1 2">
    <name type="scientific">Gloeobacter morelensis MG652769</name>
    <dbReference type="NCBI Taxonomy" id="2781736"/>
    <lineage>
        <taxon>Bacteria</taxon>
        <taxon>Bacillati</taxon>
        <taxon>Cyanobacteriota</taxon>
        <taxon>Cyanophyceae</taxon>
        <taxon>Gloeobacterales</taxon>
        <taxon>Gloeobacteraceae</taxon>
        <taxon>Gloeobacter</taxon>
        <taxon>Gloeobacter morelensis</taxon>
    </lineage>
</organism>
<protein>
    <submittedName>
        <fullName evidence="1">Uncharacterized protein</fullName>
    </submittedName>
</protein>
<reference evidence="1 2" key="1">
    <citation type="journal article" date="2021" name="Genome Biol. Evol.">
        <title>Complete Genome Sequencing of a Novel Gloeobacter Species from a Waterfall Cave in Mexico.</title>
        <authorList>
            <person name="Saw J.H."/>
            <person name="Cardona T."/>
            <person name="Montejano G."/>
        </authorList>
    </citation>
    <scope>NUCLEOTIDE SEQUENCE [LARGE SCALE GENOMIC DNA]</scope>
    <source>
        <strain evidence="1">MG652769</strain>
    </source>
</reference>
<evidence type="ECO:0000313" key="1">
    <source>
        <dbReference type="EMBL" id="UFP94032.1"/>
    </source>
</evidence>
<keyword evidence="2" id="KW-1185">Reference proteome</keyword>
<sequence>MESLQEKVDGLYGKLEQLQAALETLPEQMIIALKSNSTPGPVAIKDVLPEEEMTSRPPSANGKMLSPEAQIQRLTAQLTAAYNRIAALEDQLMARRSL</sequence>